<evidence type="ECO:0000259" key="1">
    <source>
        <dbReference type="Pfam" id="PF00961"/>
    </source>
</evidence>
<dbReference type="GO" id="GO:0004519">
    <property type="term" value="F:endonuclease activity"/>
    <property type="evidence" value="ECO:0007669"/>
    <property type="project" value="UniProtKB-KW"/>
</dbReference>
<dbReference type="Pfam" id="PF00961">
    <property type="entry name" value="LAGLIDADG_1"/>
    <property type="match status" value="1"/>
</dbReference>
<feature type="domain" description="Homing endonuclease LAGLIDADG" evidence="1">
    <location>
        <begin position="26"/>
        <end position="112"/>
    </location>
</feature>
<protein>
    <submittedName>
        <fullName evidence="2">Homing endonuclease</fullName>
    </submittedName>
</protein>
<accession>A0A2H4R8B4</accession>
<geneLocation type="mitochondrion" evidence="2"/>
<reference evidence="2" key="1">
    <citation type="journal article" date="2017" name="Curr. Biol.">
        <title>A New Lineage of Eukaryotes Illuminates Early Mitochondrial Genome Reduction.</title>
        <authorList>
            <person name="Janouskovec J."/>
            <person name="Tikhonenkov D.V."/>
            <person name="Burki F."/>
            <person name="Howe A.T."/>
            <person name="Rohwer F.L."/>
            <person name="Mylnikov A.P."/>
            <person name="Keeling P.J."/>
        </authorList>
    </citation>
    <scope>NUCLEOTIDE SEQUENCE</scope>
</reference>
<sequence length="169" mass="19828">MEYQARISWDKLSEDQQSTFKTSWFAGFWEGEGSLTCSVKRVPHVRFGYQFVNEVSVTQHVSGIQYLWWAKHNLFHDVGNITYKKGSDATFTYQFSKSSALTNHFIPWYESNVLPFASVAGVNHWNQWVQIVELKKTTAKWNLTDVHIHIKWSINVLRWLLSTSCWFMA</sequence>
<dbReference type="SUPFAM" id="SSF55608">
    <property type="entry name" value="Homing endonucleases"/>
    <property type="match status" value="1"/>
</dbReference>
<evidence type="ECO:0000313" key="2">
    <source>
        <dbReference type="EMBL" id="ATY40883.1"/>
    </source>
</evidence>
<dbReference type="EMBL" id="MG202007">
    <property type="protein sequence ID" value="ATY40883.1"/>
    <property type="molecule type" value="Genomic_DNA"/>
</dbReference>
<keyword evidence="2" id="KW-0378">Hydrolase</keyword>
<dbReference type="AlphaFoldDB" id="A0A2H4R8B4"/>
<gene>
    <name evidence="2" type="primary">orf169</name>
</gene>
<name>A0A2H4R8B4_9EUKA</name>
<dbReference type="InterPro" id="IPR004860">
    <property type="entry name" value="LAGLIDADG_dom"/>
</dbReference>
<keyword evidence="2" id="KW-0540">Nuclease</keyword>
<dbReference type="Gene3D" id="3.10.28.10">
    <property type="entry name" value="Homing endonucleases"/>
    <property type="match status" value="1"/>
</dbReference>
<keyword evidence="2" id="KW-0255">Endonuclease</keyword>
<proteinExistence type="predicted"/>
<dbReference type="InterPro" id="IPR027434">
    <property type="entry name" value="Homing_endonucl"/>
</dbReference>
<organism evidence="2">
    <name type="scientific">Picobiliphyte sp. MS584-11</name>
    <dbReference type="NCBI Taxonomy" id="1157699"/>
    <lineage>
        <taxon>Eukaryota</taxon>
        <taxon>Eukaryota incertae sedis</taxon>
        <taxon>Picozoa</taxon>
    </lineage>
</organism>
<keyword evidence="2" id="KW-0496">Mitochondrion</keyword>